<evidence type="ECO:0000313" key="1">
    <source>
        <dbReference type="EMBL" id="RSU04553.1"/>
    </source>
</evidence>
<protein>
    <recommendedName>
        <fullName evidence="3">Phosphoglycolate phosphatase</fullName>
    </recommendedName>
</protein>
<dbReference type="InterPro" id="IPR041492">
    <property type="entry name" value="HAD_2"/>
</dbReference>
<keyword evidence="2" id="KW-1185">Reference proteome</keyword>
<dbReference type="Pfam" id="PF13419">
    <property type="entry name" value="HAD_2"/>
    <property type="match status" value="1"/>
</dbReference>
<dbReference type="InterPro" id="IPR023198">
    <property type="entry name" value="PGP-like_dom2"/>
</dbReference>
<evidence type="ECO:0008006" key="3">
    <source>
        <dbReference type="Google" id="ProtNLM"/>
    </source>
</evidence>
<dbReference type="EMBL" id="NGJY01000001">
    <property type="protein sequence ID" value="RSU04553.1"/>
    <property type="molecule type" value="Genomic_DNA"/>
</dbReference>
<name>A0A430ABG4_9ENTE</name>
<gene>
    <name evidence="1" type="ORF">CBF31_00625</name>
</gene>
<sequence>MSNLKAILFDFDGTLADTNQLITDSFLHVLTPLFLAMSKLGVKADECMMVGG</sequence>
<reference evidence="1 2" key="1">
    <citation type="submission" date="2017-05" db="EMBL/GenBank/DDBJ databases">
        <title>Vagococcus spp. assemblies.</title>
        <authorList>
            <person name="Gulvik C.A."/>
        </authorList>
    </citation>
    <scope>NUCLEOTIDE SEQUENCE [LARGE SCALE GENOMIC DNA]</scope>
    <source>
        <strain evidence="1 2">CCUG 41755</strain>
    </source>
</reference>
<organism evidence="1 2">
    <name type="scientific">Vagococcus fessus</name>
    <dbReference type="NCBI Taxonomy" id="120370"/>
    <lineage>
        <taxon>Bacteria</taxon>
        <taxon>Bacillati</taxon>
        <taxon>Bacillota</taxon>
        <taxon>Bacilli</taxon>
        <taxon>Lactobacillales</taxon>
        <taxon>Enterococcaceae</taxon>
        <taxon>Vagococcus</taxon>
    </lineage>
</organism>
<comment type="caution">
    <text evidence="1">The sequence shown here is derived from an EMBL/GenBank/DDBJ whole genome shotgun (WGS) entry which is preliminary data.</text>
</comment>
<proteinExistence type="predicted"/>
<dbReference type="Proteomes" id="UP000287101">
    <property type="component" value="Unassembled WGS sequence"/>
</dbReference>
<dbReference type="SUPFAM" id="SSF56784">
    <property type="entry name" value="HAD-like"/>
    <property type="match status" value="1"/>
</dbReference>
<dbReference type="InterPro" id="IPR036412">
    <property type="entry name" value="HAD-like_sf"/>
</dbReference>
<dbReference type="Gene3D" id="1.10.150.240">
    <property type="entry name" value="Putative phosphatase, domain 2"/>
    <property type="match status" value="1"/>
</dbReference>
<evidence type="ECO:0000313" key="2">
    <source>
        <dbReference type="Proteomes" id="UP000287101"/>
    </source>
</evidence>
<accession>A0A430ABG4</accession>
<dbReference type="AlphaFoldDB" id="A0A430ABG4"/>
<dbReference type="RefSeq" id="WP_245977893.1">
    <property type="nucleotide sequence ID" value="NZ_CBCRYB010000006.1"/>
</dbReference>